<dbReference type="GeneID" id="17317820"/>
<gene>
    <name evidence="1" type="ORF">CHC_T00006805001</name>
</gene>
<evidence type="ECO:0000313" key="2">
    <source>
        <dbReference type="Proteomes" id="UP000012073"/>
    </source>
</evidence>
<evidence type="ECO:0000313" key="1">
    <source>
        <dbReference type="EMBL" id="CDF39808.1"/>
    </source>
</evidence>
<sequence>MAGCLHVIAQDIIVSTRAHLTAERQRYPFTRQLTSMLNPWAPNPRGSLGHNIFCVPGGSEVAPLSLLSEYLTLL</sequence>
<proteinExistence type="predicted"/>
<dbReference type="Proteomes" id="UP000012073">
    <property type="component" value="Unassembled WGS sequence"/>
</dbReference>
<keyword evidence="2" id="KW-1185">Reference proteome</keyword>
<name>R7QPU2_CHOCR</name>
<dbReference type="EMBL" id="HG002079">
    <property type="protein sequence ID" value="CDF39808.1"/>
    <property type="molecule type" value="Genomic_DNA"/>
</dbReference>
<dbReference type="Gramene" id="CDF39808">
    <property type="protein sequence ID" value="CDF39808"/>
    <property type="gene ID" value="CHC_T00006805001"/>
</dbReference>
<dbReference type="KEGG" id="ccp:CHC_T00006805001"/>
<protein>
    <submittedName>
        <fullName evidence="1">Uncharacterized protein</fullName>
    </submittedName>
</protein>
<dbReference type="RefSeq" id="XP_005710102.1">
    <property type="nucleotide sequence ID" value="XM_005710045.1"/>
</dbReference>
<accession>R7QPU2</accession>
<reference evidence="2" key="1">
    <citation type="journal article" date="2013" name="Proc. Natl. Acad. Sci. U.S.A.">
        <title>Genome structure and metabolic features in the red seaweed Chondrus crispus shed light on evolution of the Archaeplastida.</title>
        <authorList>
            <person name="Collen J."/>
            <person name="Porcel B."/>
            <person name="Carre W."/>
            <person name="Ball S.G."/>
            <person name="Chaparro C."/>
            <person name="Tonon T."/>
            <person name="Barbeyron T."/>
            <person name="Michel G."/>
            <person name="Noel B."/>
            <person name="Valentin K."/>
            <person name="Elias M."/>
            <person name="Artiguenave F."/>
            <person name="Arun A."/>
            <person name="Aury J.M."/>
            <person name="Barbosa-Neto J.F."/>
            <person name="Bothwell J.H."/>
            <person name="Bouget F.Y."/>
            <person name="Brillet L."/>
            <person name="Cabello-Hurtado F."/>
            <person name="Capella-Gutierrez S."/>
            <person name="Charrier B."/>
            <person name="Cladiere L."/>
            <person name="Cock J.M."/>
            <person name="Coelho S.M."/>
            <person name="Colleoni C."/>
            <person name="Czjzek M."/>
            <person name="Da Silva C."/>
            <person name="Delage L."/>
            <person name="Denoeud F."/>
            <person name="Deschamps P."/>
            <person name="Dittami S.M."/>
            <person name="Gabaldon T."/>
            <person name="Gachon C.M."/>
            <person name="Groisillier A."/>
            <person name="Herve C."/>
            <person name="Jabbari K."/>
            <person name="Katinka M."/>
            <person name="Kloareg B."/>
            <person name="Kowalczyk N."/>
            <person name="Labadie K."/>
            <person name="Leblanc C."/>
            <person name="Lopez P.J."/>
            <person name="McLachlan D.H."/>
            <person name="Meslet-Cladiere L."/>
            <person name="Moustafa A."/>
            <person name="Nehr Z."/>
            <person name="Nyvall Collen P."/>
            <person name="Panaud O."/>
            <person name="Partensky F."/>
            <person name="Poulain J."/>
            <person name="Rensing S.A."/>
            <person name="Rousvoal S."/>
            <person name="Samson G."/>
            <person name="Symeonidi A."/>
            <person name="Weissenbach J."/>
            <person name="Zambounis A."/>
            <person name="Wincker P."/>
            <person name="Boyen C."/>
        </authorList>
    </citation>
    <scope>NUCLEOTIDE SEQUENCE [LARGE SCALE GENOMIC DNA]</scope>
    <source>
        <strain evidence="2">cv. Stackhouse</strain>
    </source>
</reference>
<dbReference type="AlphaFoldDB" id="R7QPU2"/>
<organism evidence="1 2">
    <name type="scientific">Chondrus crispus</name>
    <name type="common">Carrageen Irish moss</name>
    <name type="synonym">Polymorpha crispa</name>
    <dbReference type="NCBI Taxonomy" id="2769"/>
    <lineage>
        <taxon>Eukaryota</taxon>
        <taxon>Rhodophyta</taxon>
        <taxon>Florideophyceae</taxon>
        <taxon>Rhodymeniophycidae</taxon>
        <taxon>Gigartinales</taxon>
        <taxon>Gigartinaceae</taxon>
        <taxon>Chondrus</taxon>
    </lineage>
</organism>